<dbReference type="STRING" id="1183438.GKIL_1852"/>
<keyword evidence="3" id="KW-0732">Signal</keyword>
<dbReference type="eggNOG" id="COG1506">
    <property type="taxonomic scope" value="Bacteria"/>
</dbReference>
<reference evidence="5 6" key="1">
    <citation type="journal article" date="2013" name="PLoS ONE">
        <title>Cultivation and Complete Genome Sequencing of Gloeobacter kilaueensis sp. nov., from a Lava Cave in Kilauea Caldera, Hawai'i.</title>
        <authorList>
            <person name="Saw J.H."/>
            <person name="Schatz M."/>
            <person name="Brown M.V."/>
            <person name="Kunkel D.D."/>
            <person name="Foster J.S."/>
            <person name="Shick H."/>
            <person name="Christensen S."/>
            <person name="Hou S."/>
            <person name="Wan X."/>
            <person name="Donachie S.P."/>
        </authorList>
    </citation>
    <scope>NUCLEOTIDE SEQUENCE [LARGE SCALE GENOMIC DNA]</scope>
    <source>
        <strain evidence="6">JS</strain>
    </source>
</reference>
<accession>U5QGS7</accession>
<dbReference type="InterPro" id="IPR029058">
    <property type="entry name" value="AB_hydrolase_fold"/>
</dbReference>
<protein>
    <submittedName>
        <fullName evidence="5">Peptidase S9 prolyl oligopeptidase</fullName>
    </submittedName>
</protein>
<dbReference type="Gene3D" id="3.40.50.1820">
    <property type="entry name" value="alpha/beta hydrolase"/>
    <property type="match status" value="1"/>
</dbReference>
<gene>
    <name evidence="5" type="primary">tolB</name>
    <name evidence="5" type="ORF">GKIL_1852</name>
</gene>
<feature type="domain" description="Peptidase S9 prolyl oligopeptidase catalytic" evidence="4">
    <location>
        <begin position="417"/>
        <end position="633"/>
    </location>
</feature>
<dbReference type="PRINTS" id="PR00862">
    <property type="entry name" value="PROLIGOPTASE"/>
</dbReference>
<dbReference type="OrthoDB" id="108903at2"/>
<dbReference type="Pfam" id="PF00326">
    <property type="entry name" value="Peptidase_S9"/>
    <property type="match status" value="1"/>
</dbReference>
<organism evidence="5 6">
    <name type="scientific">Gloeobacter kilaueensis (strain ATCC BAA-2537 / CCAP 1431/1 / ULC 316 / JS1)</name>
    <dbReference type="NCBI Taxonomy" id="1183438"/>
    <lineage>
        <taxon>Bacteria</taxon>
        <taxon>Bacillati</taxon>
        <taxon>Cyanobacteriota</taxon>
        <taxon>Cyanophyceae</taxon>
        <taxon>Gloeobacterales</taxon>
        <taxon>Gloeobacteraceae</taxon>
        <taxon>Gloeobacter</taxon>
    </lineage>
</organism>
<proteinExistence type="predicted"/>
<feature type="region of interest" description="Disordered" evidence="2">
    <location>
        <begin position="637"/>
        <end position="662"/>
    </location>
</feature>
<name>U5QGS7_GLOK1</name>
<dbReference type="EMBL" id="CP003587">
    <property type="protein sequence ID" value="AGY58098.1"/>
    <property type="molecule type" value="Genomic_DNA"/>
</dbReference>
<dbReference type="SUPFAM" id="SSF82171">
    <property type="entry name" value="DPP6 N-terminal domain-like"/>
    <property type="match status" value="1"/>
</dbReference>
<dbReference type="InterPro" id="IPR002470">
    <property type="entry name" value="Peptidase_S9A"/>
</dbReference>
<feature type="signal peptide" evidence="3">
    <location>
        <begin position="1"/>
        <end position="24"/>
    </location>
</feature>
<dbReference type="SUPFAM" id="SSF53474">
    <property type="entry name" value="alpha/beta-Hydrolases"/>
    <property type="match status" value="1"/>
</dbReference>
<evidence type="ECO:0000256" key="3">
    <source>
        <dbReference type="SAM" id="SignalP"/>
    </source>
</evidence>
<dbReference type="Proteomes" id="UP000017396">
    <property type="component" value="Chromosome"/>
</dbReference>
<evidence type="ECO:0000313" key="6">
    <source>
        <dbReference type="Proteomes" id="UP000017396"/>
    </source>
</evidence>
<dbReference type="PANTHER" id="PTHR42776:SF27">
    <property type="entry name" value="DIPEPTIDYL PEPTIDASE FAMILY MEMBER 6"/>
    <property type="match status" value="1"/>
</dbReference>
<evidence type="ECO:0000256" key="1">
    <source>
        <dbReference type="ARBA" id="ARBA00022801"/>
    </source>
</evidence>
<keyword evidence="1" id="KW-0378">Hydrolase</keyword>
<dbReference type="GO" id="GO:0006508">
    <property type="term" value="P:proteolysis"/>
    <property type="evidence" value="ECO:0007669"/>
    <property type="project" value="InterPro"/>
</dbReference>
<dbReference type="PROSITE" id="PS51257">
    <property type="entry name" value="PROKAR_LIPOPROTEIN"/>
    <property type="match status" value="1"/>
</dbReference>
<dbReference type="KEGG" id="glj:GKIL_1852"/>
<dbReference type="InterPro" id="IPR011042">
    <property type="entry name" value="6-blade_b-propeller_TolB-like"/>
</dbReference>
<feature type="chain" id="PRO_5004663957" evidence="3">
    <location>
        <begin position="25"/>
        <end position="662"/>
    </location>
</feature>
<dbReference type="PANTHER" id="PTHR42776">
    <property type="entry name" value="SERINE PEPTIDASE S9 FAMILY MEMBER"/>
    <property type="match status" value="1"/>
</dbReference>
<sequence>MKPIAGLSLLALAATSFSCLPVRAELPPLIPREVLFGNPEKTSPQLSPDGKRLAWLAPDKNNVLQVWVKTVGKNDERIVTDDKKRGIRQFYWAYNNRTLLYLQDRDGDENFHIYGVDLAAGKVSDLTPAPGARADILAIDPNYPDEVLLSLNSRNKQLFDAYRLNLDTGKLKLDTENPGDVGAFFADPKLVVRAAQVTTPDGGTEIRIRSSAAAPWKTWLKAGPDEILDFVDFTADGQSAVLRSSLGSNTARAVLRGITKKNEKVLAASNEVDAGEVAIQPKTHLVQAVSFEPGRKSWKVVSPSVQADFDALAKVYDGDFSIVNRDARDTTWLVAYDADRSPVRYYTWNRAAKKATLLLVSRPKLEGLSLAKMDPVSYTSRDGLKINGYLTTPVGVPARKLPAVLLVHGGPWSRDSWGYDREAQWLANRGYAVLQVNYRGSTGYGKKFLNAGNRQWGLKMQDDLTDGVNWLTGSLGLADEKKVAIFGGSYGGYATLAGLTFTPELYAAGVDIVGPSNLKTLIAAIPPYWKTFRAIFDRRMGNVDESKDAELVKNASPLFRADQIRKPLLIAQGANDPRVNKAESEQIVSAIEKNGGKVTYVLYTDEGHGFARPENRLDFYARAEKFLADILGGRSEPLPSDPYPGSTAIVKTIGSGPTAARP</sequence>
<dbReference type="RefSeq" id="WP_023173223.1">
    <property type="nucleotide sequence ID" value="NC_022600.1"/>
</dbReference>
<evidence type="ECO:0000313" key="5">
    <source>
        <dbReference type="EMBL" id="AGY58098.1"/>
    </source>
</evidence>
<dbReference type="MEROPS" id="S09.A77"/>
<evidence type="ECO:0000256" key="2">
    <source>
        <dbReference type="SAM" id="MobiDB-lite"/>
    </source>
</evidence>
<dbReference type="eggNOG" id="COG0823">
    <property type="taxonomic scope" value="Bacteria"/>
</dbReference>
<keyword evidence="6" id="KW-1185">Reference proteome</keyword>
<dbReference type="Gene3D" id="2.120.10.30">
    <property type="entry name" value="TolB, C-terminal domain"/>
    <property type="match status" value="1"/>
</dbReference>
<dbReference type="GO" id="GO:0004252">
    <property type="term" value="F:serine-type endopeptidase activity"/>
    <property type="evidence" value="ECO:0007669"/>
    <property type="project" value="InterPro"/>
</dbReference>
<dbReference type="PATRIC" id="fig|1183438.3.peg.1816"/>
<evidence type="ECO:0000259" key="4">
    <source>
        <dbReference type="Pfam" id="PF00326"/>
    </source>
</evidence>
<dbReference type="AlphaFoldDB" id="U5QGS7"/>
<dbReference type="InterPro" id="IPR001375">
    <property type="entry name" value="Peptidase_S9_cat"/>
</dbReference>
<dbReference type="HOGENOM" id="CLU_008615_3_1_3"/>